<dbReference type="InterPro" id="IPR041483">
    <property type="entry name" value="TetR_C_34"/>
</dbReference>
<proteinExistence type="predicted"/>
<dbReference type="PANTHER" id="PTHR30055">
    <property type="entry name" value="HTH-TYPE TRANSCRIPTIONAL REGULATOR RUTR"/>
    <property type="match status" value="1"/>
</dbReference>
<evidence type="ECO:0000259" key="3">
    <source>
        <dbReference type="PROSITE" id="PS50977"/>
    </source>
</evidence>
<dbReference type="InterPro" id="IPR001647">
    <property type="entry name" value="HTH_TetR"/>
</dbReference>
<accession>A0ABP4SFR2</accession>
<dbReference type="Proteomes" id="UP001500618">
    <property type="component" value="Unassembled WGS sequence"/>
</dbReference>
<sequence>MTDFQRARRPEQIQARRAAILDVAAQLLTEHPIADISLRELSARVGLAKSNVLRYFDSREAIFLEILDRTQREWLDALEIALPQVRFGPGAYEREIALASAIADAAVGCPLLCELISTMTAVLERNISIDFARGFKRRAAVNNARFAALVRAQVPELSEQAAATFVGAVVVTVAGLWPYAKPTHAVAQVMAELKAPPADEMFANGVREGLTNQLIGLVARSAGS</sequence>
<evidence type="ECO:0000313" key="4">
    <source>
        <dbReference type="EMBL" id="GAA1671182.1"/>
    </source>
</evidence>
<comment type="caution">
    <text evidence="4">The sequence shown here is derived from an EMBL/GenBank/DDBJ whole genome shotgun (WGS) entry which is preliminary data.</text>
</comment>
<dbReference type="Pfam" id="PF17929">
    <property type="entry name" value="TetR_C_34"/>
    <property type="match status" value="1"/>
</dbReference>
<name>A0ABP4SFR2_9ACTN</name>
<dbReference type="RefSeq" id="WP_344309304.1">
    <property type="nucleotide sequence ID" value="NZ_BAAANY010000008.1"/>
</dbReference>
<dbReference type="PROSITE" id="PS50977">
    <property type="entry name" value="HTH_TETR_2"/>
    <property type="match status" value="1"/>
</dbReference>
<organism evidence="4 5">
    <name type="scientific">Fodinicola feengrottensis</name>
    <dbReference type="NCBI Taxonomy" id="435914"/>
    <lineage>
        <taxon>Bacteria</taxon>
        <taxon>Bacillati</taxon>
        <taxon>Actinomycetota</taxon>
        <taxon>Actinomycetes</taxon>
        <taxon>Mycobacteriales</taxon>
        <taxon>Fodinicola</taxon>
    </lineage>
</organism>
<dbReference type="Gene3D" id="1.10.357.10">
    <property type="entry name" value="Tetracycline Repressor, domain 2"/>
    <property type="match status" value="1"/>
</dbReference>
<dbReference type="Pfam" id="PF00440">
    <property type="entry name" value="TetR_N"/>
    <property type="match status" value="1"/>
</dbReference>
<dbReference type="PANTHER" id="PTHR30055:SF226">
    <property type="entry name" value="HTH-TYPE TRANSCRIPTIONAL REGULATOR PKSA"/>
    <property type="match status" value="1"/>
</dbReference>
<dbReference type="InterPro" id="IPR009057">
    <property type="entry name" value="Homeodomain-like_sf"/>
</dbReference>
<dbReference type="SUPFAM" id="SSF46689">
    <property type="entry name" value="Homeodomain-like"/>
    <property type="match status" value="1"/>
</dbReference>
<protein>
    <submittedName>
        <fullName evidence="4">TetR family transcriptional regulator</fullName>
    </submittedName>
</protein>
<gene>
    <name evidence="4" type="ORF">GCM10009765_20770</name>
</gene>
<feature type="DNA-binding region" description="H-T-H motif" evidence="2">
    <location>
        <begin position="37"/>
        <end position="56"/>
    </location>
</feature>
<evidence type="ECO:0000256" key="1">
    <source>
        <dbReference type="ARBA" id="ARBA00023125"/>
    </source>
</evidence>
<feature type="domain" description="HTH tetR-type" evidence="3">
    <location>
        <begin position="14"/>
        <end position="74"/>
    </location>
</feature>
<keyword evidence="1 2" id="KW-0238">DNA-binding</keyword>
<dbReference type="EMBL" id="BAAANY010000008">
    <property type="protein sequence ID" value="GAA1671182.1"/>
    <property type="molecule type" value="Genomic_DNA"/>
</dbReference>
<evidence type="ECO:0000256" key="2">
    <source>
        <dbReference type="PROSITE-ProRule" id="PRU00335"/>
    </source>
</evidence>
<dbReference type="InterPro" id="IPR050109">
    <property type="entry name" value="HTH-type_TetR-like_transc_reg"/>
</dbReference>
<keyword evidence="5" id="KW-1185">Reference proteome</keyword>
<evidence type="ECO:0000313" key="5">
    <source>
        <dbReference type="Proteomes" id="UP001500618"/>
    </source>
</evidence>
<reference evidence="5" key="1">
    <citation type="journal article" date="2019" name="Int. J. Syst. Evol. Microbiol.">
        <title>The Global Catalogue of Microorganisms (GCM) 10K type strain sequencing project: providing services to taxonomists for standard genome sequencing and annotation.</title>
        <authorList>
            <consortium name="The Broad Institute Genomics Platform"/>
            <consortium name="The Broad Institute Genome Sequencing Center for Infectious Disease"/>
            <person name="Wu L."/>
            <person name="Ma J."/>
        </authorList>
    </citation>
    <scope>NUCLEOTIDE SEQUENCE [LARGE SCALE GENOMIC DNA]</scope>
    <source>
        <strain evidence="5">JCM 14718</strain>
    </source>
</reference>